<evidence type="ECO:0000313" key="2">
    <source>
        <dbReference type="Proteomes" id="UP000186817"/>
    </source>
</evidence>
<accession>A0A1Q9C908</accession>
<comment type="caution">
    <text evidence="1">The sequence shown here is derived from an EMBL/GenBank/DDBJ whole genome shotgun (WGS) entry which is preliminary data.</text>
</comment>
<dbReference type="OrthoDB" id="423768at2759"/>
<organism evidence="1 2">
    <name type="scientific">Symbiodinium microadriaticum</name>
    <name type="common">Dinoflagellate</name>
    <name type="synonym">Zooxanthella microadriatica</name>
    <dbReference type="NCBI Taxonomy" id="2951"/>
    <lineage>
        <taxon>Eukaryota</taxon>
        <taxon>Sar</taxon>
        <taxon>Alveolata</taxon>
        <taxon>Dinophyceae</taxon>
        <taxon>Suessiales</taxon>
        <taxon>Symbiodiniaceae</taxon>
        <taxon>Symbiodinium</taxon>
    </lineage>
</organism>
<dbReference type="EMBL" id="LSRX01001488">
    <property type="protein sequence ID" value="OLP79404.1"/>
    <property type="molecule type" value="Genomic_DNA"/>
</dbReference>
<dbReference type="Proteomes" id="UP000186817">
    <property type="component" value="Unassembled WGS sequence"/>
</dbReference>
<evidence type="ECO:0000313" key="1">
    <source>
        <dbReference type="EMBL" id="OLP79404.1"/>
    </source>
</evidence>
<protein>
    <submittedName>
        <fullName evidence="1">Uncharacterized protein</fullName>
    </submittedName>
</protein>
<reference evidence="1 2" key="1">
    <citation type="submission" date="2016-02" db="EMBL/GenBank/DDBJ databases">
        <title>Genome analysis of coral dinoflagellate symbionts highlights evolutionary adaptations to a symbiotic lifestyle.</title>
        <authorList>
            <person name="Aranda M."/>
            <person name="Li Y."/>
            <person name="Liew Y.J."/>
            <person name="Baumgarten S."/>
            <person name="Simakov O."/>
            <person name="Wilson M."/>
            <person name="Piel J."/>
            <person name="Ashoor H."/>
            <person name="Bougouffa S."/>
            <person name="Bajic V.B."/>
            <person name="Ryu T."/>
            <person name="Ravasi T."/>
            <person name="Bayer T."/>
            <person name="Micklem G."/>
            <person name="Kim H."/>
            <person name="Bhak J."/>
            <person name="Lajeunesse T.C."/>
            <person name="Voolstra C.R."/>
        </authorList>
    </citation>
    <scope>NUCLEOTIDE SEQUENCE [LARGE SCALE GENOMIC DNA]</scope>
    <source>
        <strain evidence="1 2">CCMP2467</strain>
    </source>
</reference>
<gene>
    <name evidence="1" type="ORF">AK812_SmicGene40307</name>
</gene>
<sequence>MLTSVPASFCQLYHNTSHVKCCVEMVFELKRATSDEVWQSKIKAFSMSIGDVLTTAKWLSILVMTWSLQESPFLPPSPASKDFMNGVWLDILDCFTFVSYIDDPNIQMPSVGLTADGKPSPAGMQYYLERRIWYTWLVSSMCELLSPLIYTWFRYRETEPQDGGKPYVTKDSILQELMERVRVLDKDGAEETLDEAFRMTQADIAEPANACENEVTYRVEYDDGSTEDGVELCQLQPTEDQPYADDVESCTGWCRTSYLRPDDAMTAMQRRAKLIDAFRSVLTLELPFFLWRLWFNWGDTSGIQVHLLTVKNGLWGFGDLLTILACGNEDATIMGYAPAAMISRFLAGHVAGAIHDNWSWSSHGKGYEVRSEGDSPDSLELQMLNRILQEPRPAVLAREKWAEAVSVVARQRKQLAASTAWVGFQVFTCLVAVLPQL</sequence>
<name>A0A1Q9C908_SYMMI</name>
<keyword evidence="2" id="KW-1185">Reference proteome</keyword>
<dbReference type="AlphaFoldDB" id="A0A1Q9C908"/>
<proteinExistence type="predicted"/>